<comment type="caution">
    <text evidence="1">The sequence shown here is derived from an EMBL/GenBank/DDBJ whole genome shotgun (WGS) entry which is preliminary data.</text>
</comment>
<reference evidence="1" key="1">
    <citation type="submission" date="2020-05" db="EMBL/GenBank/DDBJ databases">
        <title>Mycena genomes resolve the evolution of fungal bioluminescence.</title>
        <authorList>
            <person name="Tsai I.J."/>
        </authorList>
    </citation>
    <scope>NUCLEOTIDE SEQUENCE</scope>
    <source>
        <strain evidence="1">CCC161011</strain>
    </source>
</reference>
<protein>
    <recommendedName>
        <fullName evidence="3">F-box domain-containing protein</fullName>
    </recommendedName>
</protein>
<sequence length="368" mass="41017">MPMGTSCLLAQEIWDEILDHLDERSDLEASALVCRAFVPRAQMHLFRAITVGRHHTHHVMSASRLTEIISHSPHIISHIHVLFIAWSNLGTLVPIVEIPWSRLIEIIFTPIDHTDDHERQLDLIGSLVSLPTVRKISFFQLWDSRHLRTVLARSNPGVCSLRFSRCSSLDKYSSHAPTARNSLRPNVTSLELLDAHTIPEFLFDATGPVQLSRLAHVTFRTSSGDRINSLLHNCKDTIQSLDFDGSRESAASLDLGAFSSLSHITLNGVGRPLQRAIESSGTSSVRTIYFASDSATDSDLQLLDSIISAAKMPALQQVEVVLFIGGYQGPGRPRTTVDWTLLVEKMMPRLFERGILVIRCESKPHISQ</sequence>
<evidence type="ECO:0000313" key="2">
    <source>
        <dbReference type="Proteomes" id="UP000620124"/>
    </source>
</evidence>
<proteinExistence type="predicted"/>
<accession>A0A8H7CMC0</accession>
<dbReference type="EMBL" id="JACAZI010000018">
    <property type="protein sequence ID" value="KAF7341306.1"/>
    <property type="molecule type" value="Genomic_DNA"/>
</dbReference>
<dbReference type="OrthoDB" id="2968433at2759"/>
<name>A0A8H7CMC0_9AGAR</name>
<evidence type="ECO:0000313" key="1">
    <source>
        <dbReference type="EMBL" id="KAF7341306.1"/>
    </source>
</evidence>
<keyword evidence="2" id="KW-1185">Reference proteome</keyword>
<evidence type="ECO:0008006" key="3">
    <source>
        <dbReference type="Google" id="ProtNLM"/>
    </source>
</evidence>
<organism evidence="1 2">
    <name type="scientific">Mycena venus</name>
    <dbReference type="NCBI Taxonomy" id="2733690"/>
    <lineage>
        <taxon>Eukaryota</taxon>
        <taxon>Fungi</taxon>
        <taxon>Dikarya</taxon>
        <taxon>Basidiomycota</taxon>
        <taxon>Agaricomycotina</taxon>
        <taxon>Agaricomycetes</taxon>
        <taxon>Agaricomycetidae</taxon>
        <taxon>Agaricales</taxon>
        <taxon>Marasmiineae</taxon>
        <taxon>Mycenaceae</taxon>
        <taxon>Mycena</taxon>
    </lineage>
</organism>
<gene>
    <name evidence="1" type="ORF">MVEN_01866900</name>
</gene>
<dbReference type="Proteomes" id="UP000620124">
    <property type="component" value="Unassembled WGS sequence"/>
</dbReference>
<dbReference type="AlphaFoldDB" id="A0A8H7CMC0"/>